<name>A0A0D0E0I1_9AGAM</name>
<reference evidence="3" key="2">
    <citation type="submission" date="2015-01" db="EMBL/GenBank/DDBJ databases">
        <title>Evolutionary Origins and Diversification of the Mycorrhizal Mutualists.</title>
        <authorList>
            <consortium name="DOE Joint Genome Institute"/>
            <consortium name="Mycorrhizal Genomics Consortium"/>
            <person name="Kohler A."/>
            <person name="Kuo A."/>
            <person name="Nagy L.G."/>
            <person name="Floudas D."/>
            <person name="Copeland A."/>
            <person name="Barry K.W."/>
            <person name="Cichocki N."/>
            <person name="Veneault-Fourrey C."/>
            <person name="LaButti K."/>
            <person name="Lindquist E.A."/>
            <person name="Lipzen A."/>
            <person name="Lundell T."/>
            <person name="Morin E."/>
            <person name="Murat C."/>
            <person name="Riley R."/>
            <person name="Ohm R."/>
            <person name="Sun H."/>
            <person name="Tunlid A."/>
            <person name="Henrissat B."/>
            <person name="Grigoriev I.V."/>
            <person name="Hibbett D.S."/>
            <person name="Martin F."/>
        </authorList>
    </citation>
    <scope>NUCLEOTIDE SEQUENCE [LARGE SCALE GENOMIC DNA]</scope>
    <source>
        <strain evidence="3">Ve08.2h10</strain>
    </source>
</reference>
<proteinExistence type="predicted"/>
<sequence length="54" mass="6121">MSCPANEAGGSLHGRKMTTHENKKAIFPRRAIEFPLQRRIRSRSGSGFVKRPVR</sequence>
<evidence type="ECO:0000313" key="2">
    <source>
        <dbReference type="EMBL" id="KIK93314.1"/>
    </source>
</evidence>
<protein>
    <submittedName>
        <fullName evidence="2">Uncharacterized protein</fullName>
    </submittedName>
</protein>
<reference evidence="2 3" key="1">
    <citation type="submission" date="2014-04" db="EMBL/GenBank/DDBJ databases">
        <authorList>
            <consortium name="DOE Joint Genome Institute"/>
            <person name="Kuo A."/>
            <person name="Kohler A."/>
            <person name="Jargeat P."/>
            <person name="Nagy L.G."/>
            <person name="Floudas D."/>
            <person name="Copeland A."/>
            <person name="Barry K.W."/>
            <person name="Cichocki N."/>
            <person name="Veneault-Fourrey C."/>
            <person name="LaButti K."/>
            <person name="Lindquist E.A."/>
            <person name="Lipzen A."/>
            <person name="Lundell T."/>
            <person name="Morin E."/>
            <person name="Murat C."/>
            <person name="Sun H."/>
            <person name="Tunlid A."/>
            <person name="Henrissat B."/>
            <person name="Grigoriev I.V."/>
            <person name="Hibbett D.S."/>
            <person name="Martin F."/>
            <person name="Nordberg H.P."/>
            <person name="Cantor M.N."/>
            <person name="Hua S.X."/>
        </authorList>
    </citation>
    <scope>NUCLEOTIDE SEQUENCE [LARGE SCALE GENOMIC DNA]</scope>
    <source>
        <strain evidence="2 3">Ve08.2h10</strain>
    </source>
</reference>
<keyword evidence="3" id="KW-1185">Reference proteome</keyword>
<organism evidence="2 3">
    <name type="scientific">Paxillus rubicundulus Ve08.2h10</name>
    <dbReference type="NCBI Taxonomy" id="930991"/>
    <lineage>
        <taxon>Eukaryota</taxon>
        <taxon>Fungi</taxon>
        <taxon>Dikarya</taxon>
        <taxon>Basidiomycota</taxon>
        <taxon>Agaricomycotina</taxon>
        <taxon>Agaricomycetes</taxon>
        <taxon>Agaricomycetidae</taxon>
        <taxon>Boletales</taxon>
        <taxon>Paxilineae</taxon>
        <taxon>Paxillaceae</taxon>
        <taxon>Paxillus</taxon>
    </lineage>
</organism>
<evidence type="ECO:0000256" key="1">
    <source>
        <dbReference type="SAM" id="MobiDB-lite"/>
    </source>
</evidence>
<dbReference type="Proteomes" id="UP000054538">
    <property type="component" value="Unassembled WGS sequence"/>
</dbReference>
<dbReference type="AlphaFoldDB" id="A0A0D0E0I1"/>
<dbReference type="InParanoid" id="A0A0D0E0I1"/>
<dbReference type="HOGENOM" id="CLU_3051001_0_0_1"/>
<feature type="region of interest" description="Disordered" evidence="1">
    <location>
        <begin position="1"/>
        <end position="24"/>
    </location>
</feature>
<dbReference type="EMBL" id="KN825196">
    <property type="protein sequence ID" value="KIK93314.1"/>
    <property type="molecule type" value="Genomic_DNA"/>
</dbReference>
<accession>A0A0D0E0I1</accession>
<evidence type="ECO:0000313" key="3">
    <source>
        <dbReference type="Proteomes" id="UP000054538"/>
    </source>
</evidence>
<gene>
    <name evidence="2" type="ORF">PAXRUDRAFT_829095</name>
</gene>